<name>H9D1J2_9CAUD</name>
<dbReference type="EMBL" id="JQ446452">
    <property type="protein sequence ID" value="AFE86234.1"/>
    <property type="molecule type" value="Genomic_DNA"/>
</dbReference>
<feature type="transmembrane region" description="Helical" evidence="1">
    <location>
        <begin position="89"/>
        <end position="111"/>
    </location>
</feature>
<accession>H9D1J2</accession>
<organism evidence="2 3">
    <name type="scientific">Salinivibrio phage CW02</name>
    <dbReference type="NCBI Taxonomy" id="1161935"/>
    <lineage>
        <taxon>Viruses</taxon>
        <taxon>Duplodnaviria</taxon>
        <taxon>Heunggongvirae</taxon>
        <taxon>Uroviricota</taxon>
        <taxon>Caudoviricetes</taxon>
        <taxon>Zobellviridae</taxon>
        <taxon>Salinovirus</taxon>
        <taxon>Salinovirus utanense</taxon>
    </lineage>
</organism>
<evidence type="ECO:0000256" key="1">
    <source>
        <dbReference type="SAM" id="Phobius"/>
    </source>
</evidence>
<keyword evidence="1" id="KW-0812">Transmembrane</keyword>
<feature type="transmembrane region" description="Helical" evidence="1">
    <location>
        <begin position="55"/>
        <end position="77"/>
    </location>
</feature>
<protein>
    <submittedName>
        <fullName evidence="2">Uncharacterized protein</fullName>
    </submittedName>
</protein>
<dbReference type="KEGG" id="vg:14016753"/>
<evidence type="ECO:0000313" key="3">
    <source>
        <dbReference type="Proteomes" id="UP000004791"/>
    </source>
</evidence>
<feature type="transmembrane region" description="Helical" evidence="1">
    <location>
        <begin position="6"/>
        <end position="28"/>
    </location>
</feature>
<keyword evidence="1" id="KW-0472">Membrane</keyword>
<evidence type="ECO:0000313" key="2">
    <source>
        <dbReference type="EMBL" id="AFE86234.1"/>
    </source>
</evidence>
<sequence length="144" mass="16428">MDVTLFRIFLFTCVGIAPLALLPVALAYDMWVKVATRKDPRLWDRLVRKEIYNSLGYWIIALFSFLLSLVALLAGLGPGGFSDDILFHMPLYLIWGPALLLASPFVVRFCADLGRGLRWDKDTGKLNEIEELRKKLDKLEKERG</sequence>
<dbReference type="Proteomes" id="UP000004791">
    <property type="component" value="Segment"/>
</dbReference>
<keyword evidence="3" id="KW-1185">Reference proteome</keyword>
<proteinExistence type="predicted"/>
<dbReference type="RefSeq" id="YP_007010579.1">
    <property type="nucleotide sequence ID" value="NC_019540.1"/>
</dbReference>
<keyword evidence="1" id="KW-1133">Transmembrane helix</keyword>
<dbReference type="GeneID" id="14016753"/>
<reference evidence="2 3" key="1">
    <citation type="journal article" date="2012" name="J. Virol.">
        <title>Sequence and structural characterization of great salt lake bacteriophage CW02, a member of the T7-like supergroup.</title>
        <authorList>
            <person name="Shen P.S."/>
            <person name="Domek M.J."/>
            <person name="Sanz-Garcia E."/>
            <person name="Makaju A."/>
            <person name="Taylor R.M."/>
            <person name="Hoggan R."/>
            <person name="Culumber M.D."/>
            <person name="Oberg C.J."/>
            <person name="Breakwell D.P."/>
            <person name="Prince J.T."/>
            <person name="Belnap D.M."/>
        </authorList>
    </citation>
    <scope>NUCLEOTIDE SEQUENCE [LARGE SCALE GENOMIC DNA]</scope>
</reference>